<sequence>MPRSRLLLAAFVAVAAANLLANAADHRVAELVTKPLLMPLLAAHLWQATTAQGRRTPRLILAALALSTGGDVALLGTGTGWFLTGMALFLGAHLCYVAAFTRHGAAAALRRPPLLAVPLAYGLLTAAALAWMWPGLTDAGLAVPVTGYALALSTMATTAAAHGWRVGLGGALFLASDLLIATGVAGVLDPPGAPVLVMATYAAGQALIVTGRAAPPPAAPRRAVTPAAAPATPR</sequence>
<feature type="transmembrane region" description="Helical" evidence="7">
    <location>
        <begin position="168"/>
        <end position="188"/>
    </location>
</feature>
<dbReference type="RefSeq" id="WP_120327337.1">
    <property type="nucleotide sequence ID" value="NZ_CP108084.1"/>
</dbReference>
<dbReference type="AlphaFoldDB" id="A0A420F6G9"/>
<evidence type="ECO:0000256" key="3">
    <source>
        <dbReference type="ARBA" id="ARBA00022692"/>
    </source>
</evidence>
<evidence type="ECO:0000256" key="7">
    <source>
        <dbReference type="SAM" id="Phobius"/>
    </source>
</evidence>
<evidence type="ECO:0000256" key="4">
    <source>
        <dbReference type="ARBA" id="ARBA00022989"/>
    </source>
</evidence>
<comment type="subcellular location">
    <subcellularLocation>
        <location evidence="1">Membrane</location>
        <topology evidence="1">Multi-pass membrane protein</topology>
    </subcellularLocation>
</comment>
<dbReference type="PANTHER" id="PTHR31885:SF6">
    <property type="entry name" value="GH04784P"/>
    <property type="match status" value="1"/>
</dbReference>
<feature type="transmembrane region" description="Helical" evidence="7">
    <location>
        <begin position="139"/>
        <end position="161"/>
    </location>
</feature>
<dbReference type="GO" id="GO:0016787">
    <property type="term" value="F:hydrolase activity"/>
    <property type="evidence" value="ECO:0007669"/>
    <property type="project" value="TreeGrafter"/>
</dbReference>
<dbReference type="PANTHER" id="PTHR31885">
    <property type="entry name" value="GH04784P"/>
    <property type="match status" value="1"/>
</dbReference>
<keyword evidence="8" id="KW-0732">Signal</keyword>
<reference evidence="9 11" key="1">
    <citation type="journal article" date="2018" name="Int. J. Syst. Evol. Microbiol.">
        <title>Micromonospora globbae sp. nov., an endophytic actinomycete isolated from roots of Globba winitii C. H. Wright.</title>
        <authorList>
            <person name="Kuncharoen N."/>
            <person name="Pittayakhajonwut P."/>
            <person name="Tanasupawat S."/>
        </authorList>
    </citation>
    <scope>NUCLEOTIDE SEQUENCE [LARGE SCALE GENOMIC DNA]</scope>
    <source>
        <strain evidence="9 11">WPS1-2</strain>
    </source>
</reference>
<dbReference type="EMBL" id="CP108084">
    <property type="protein sequence ID" value="WUP50467.1"/>
    <property type="molecule type" value="Genomic_DNA"/>
</dbReference>
<protein>
    <submittedName>
        <fullName evidence="9">Lysoplasmalogenase</fullName>
    </submittedName>
</protein>
<dbReference type="GO" id="GO:0016020">
    <property type="term" value="C:membrane"/>
    <property type="evidence" value="ECO:0007669"/>
    <property type="project" value="UniProtKB-SubCell"/>
</dbReference>
<feature type="transmembrane region" description="Helical" evidence="7">
    <location>
        <begin position="81"/>
        <end position="101"/>
    </location>
</feature>
<keyword evidence="4 7" id="KW-1133">Transmembrane helix</keyword>
<feature type="compositionally biased region" description="Low complexity" evidence="6">
    <location>
        <begin position="220"/>
        <end position="234"/>
    </location>
</feature>
<organism evidence="9 11">
    <name type="scientific">Micromonospora globbae</name>
    <dbReference type="NCBI Taxonomy" id="1894969"/>
    <lineage>
        <taxon>Bacteria</taxon>
        <taxon>Bacillati</taxon>
        <taxon>Actinomycetota</taxon>
        <taxon>Actinomycetes</taxon>
        <taxon>Micromonosporales</taxon>
        <taxon>Micromonosporaceae</taxon>
        <taxon>Micromonospora</taxon>
    </lineage>
</organism>
<feature type="signal peptide" evidence="8">
    <location>
        <begin position="1"/>
        <end position="23"/>
    </location>
</feature>
<reference evidence="10" key="2">
    <citation type="submission" date="2022-10" db="EMBL/GenBank/DDBJ databases">
        <title>The complete genomes of actinobacterial strains from the NBC collection.</title>
        <authorList>
            <person name="Joergensen T.S."/>
            <person name="Alvarez Arevalo M."/>
            <person name="Sterndorff E.B."/>
            <person name="Faurdal D."/>
            <person name="Vuksanovic O."/>
            <person name="Mourched A.-S."/>
            <person name="Charusanti P."/>
            <person name="Shaw S."/>
            <person name="Blin K."/>
            <person name="Weber T."/>
        </authorList>
    </citation>
    <scope>NUCLEOTIDE SEQUENCE</scope>
    <source>
        <strain evidence="10">NBC_00256</strain>
    </source>
</reference>
<evidence type="ECO:0000313" key="10">
    <source>
        <dbReference type="EMBL" id="WUP50467.1"/>
    </source>
</evidence>
<evidence type="ECO:0000256" key="8">
    <source>
        <dbReference type="SAM" id="SignalP"/>
    </source>
</evidence>
<proteinExistence type="inferred from homology"/>
<evidence type="ECO:0000313" key="9">
    <source>
        <dbReference type="EMBL" id="RKF28526.1"/>
    </source>
</evidence>
<keyword evidence="12" id="KW-1185">Reference proteome</keyword>
<evidence type="ECO:0000256" key="5">
    <source>
        <dbReference type="ARBA" id="ARBA00023136"/>
    </source>
</evidence>
<feature type="chain" id="PRO_5019261953" evidence="8">
    <location>
        <begin position="24"/>
        <end position="234"/>
    </location>
</feature>
<keyword evidence="5 7" id="KW-0472">Membrane</keyword>
<gene>
    <name evidence="9" type="ORF">D7I43_05800</name>
    <name evidence="10" type="ORF">OG994_02700</name>
</gene>
<feature type="transmembrane region" description="Helical" evidence="7">
    <location>
        <begin position="113"/>
        <end position="133"/>
    </location>
</feature>
<dbReference type="OrthoDB" id="4227931at2"/>
<dbReference type="Proteomes" id="UP000285744">
    <property type="component" value="Unassembled WGS sequence"/>
</dbReference>
<evidence type="ECO:0000313" key="11">
    <source>
        <dbReference type="Proteomes" id="UP000285744"/>
    </source>
</evidence>
<keyword evidence="3 7" id="KW-0812">Transmembrane</keyword>
<dbReference type="Pfam" id="PF07947">
    <property type="entry name" value="YhhN"/>
    <property type="match status" value="1"/>
</dbReference>
<comment type="similarity">
    <text evidence="2">Belongs to the TMEM86 family.</text>
</comment>
<evidence type="ECO:0000256" key="2">
    <source>
        <dbReference type="ARBA" id="ARBA00007375"/>
    </source>
</evidence>
<dbReference type="EMBL" id="RAQQ01000003">
    <property type="protein sequence ID" value="RKF28526.1"/>
    <property type="molecule type" value="Genomic_DNA"/>
</dbReference>
<dbReference type="InterPro" id="IPR012506">
    <property type="entry name" value="TMEM86B-like"/>
</dbReference>
<evidence type="ECO:0000313" key="12">
    <source>
        <dbReference type="Proteomes" id="UP001432190"/>
    </source>
</evidence>
<name>A0A420F6G9_9ACTN</name>
<evidence type="ECO:0000256" key="6">
    <source>
        <dbReference type="SAM" id="MobiDB-lite"/>
    </source>
</evidence>
<accession>A0A420F6G9</accession>
<feature type="region of interest" description="Disordered" evidence="6">
    <location>
        <begin position="214"/>
        <end position="234"/>
    </location>
</feature>
<dbReference type="Proteomes" id="UP001432190">
    <property type="component" value="Chromosome"/>
</dbReference>
<evidence type="ECO:0000256" key="1">
    <source>
        <dbReference type="ARBA" id="ARBA00004141"/>
    </source>
</evidence>